<evidence type="ECO:0000313" key="2">
    <source>
        <dbReference type="Proteomes" id="UP000765509"/>
    </source>
</evidence>
<dbReference type="OrthoDB" id="538223at2759"/>
<accession>A0A9Q3F5F8</accession>
<comment type="caution">
    <text evidence="1">The sequence shown here is derived from an EMBL/GenBank/DDBJ whole genome shotgun (WGS) entry which is preliminary data.</text>
</comment>
<keyword evidence="2" id="KW-1185">Reference proteome</keyword>
<dbReference type="EMBL" id="AVOT02039138">
    <property type="protein sequence ID" value="MBW0534121.1"/>
    <property type="molecule type" value="Genomic_DNA"/>
</dbReference>
<organism evidence="1 2">
    <name type="scientific">Austropuccinia psidii MF-1</name>
    <dbReference type="NCBI Taxonomy" id="1389203"/>
    <lineage>
        <taxon>Eukaryota</taxon>
        <taxon>Fungi</taxon>
        <taxon>Dikarya</taxon>
        <taxon>Basidiomycota</taxon>
        <taxon>Pucciniomycotina</taxon>
        <taxon>Pucciniomycetes</taxon>
        <taxon>Pucciniales</taxon>
        <taxon>Sphaerophragmiaceae</taxon>
        <taxon>Austropuccinia</taxon>
    </lineage>
</organism>
<dbReference type="Proteomes" id="UP000765509">
    <property type="component" value="Unassembled WGS sequence"/>
</dbReference>
<proteinExistence type="predicted"/>
<evidence type="ECO:0000313" key="1">
    <source>
        <dbReference type="EMBL" id="MBW0534121.1"/>
    </source>
</evidence>
<name>A0A9Q3F5F8_9BASI</name>
<dbReference type="AlphaFoldDB" id="A0A9Q3F5F8"/>
<sequence>MVPSGHSAAAANHPYACVVPSRHASDTTYNPYACGEPSQHASNTANHPYTCVVPSRHASNTANHPYACVVPSRHASNTAYHPYACVVPSQHASNTAYHPYACPLIILTLLLGPQDEITMPPPSPPSRRLQSLRSRGGLKRYASDTALNPPYASAPSPLIIHSVRWLVGVHNQCNQ</sequence>
<reference evidence="1" key="1">
    <citation type="submission" date="2021-03" db="EMBL/GenBank/DDBJ databases">
        <title>Draft genome sequence of rust myrtle Austropuccinia psidii MF-1, a brazilian biotype.</title>
        <authorList>
            <person name="Quecine M.C."/>
            <person name="Pachon D.M.R."/>
            <person name="Bonatelli M.L."/>
            <person name="Correr F.H."/>
            <person name="Franceschini L.M."/>
            <person name="Leite T.F."/>
            <person name="Margarido G.R.A."/>
            <person name="Almeida C.A."/>
            <person name="Ferrarezi J.A."/>
            <person name="Labate C.A."/>
        </authorList>
    </citation>
    <scope>NUCLEOTIDE SEQUENCE</scope>
    <source>
        <strain evidence="1">MF-1</strain>
    </source>
</reference>
<gene>
    <name evidence="1" type="ORF">O181_073836</name>
</gene>
<protein>
    <submittedName>
        <fullName evidence="1">Uncharacterized protein</fullName>
    </submittedName>
</protein>